<dbReference type="EMBL" id="BJYY01000013">
    <property type="protein sequence ID" value="GEO34332.1"/>
    <property type="molecule type" value="Genomic_DNA"/>
</dbReference>
<dbReference type="GO" id="GO:0005524">
    <property type="term" value="F:ATP binding"/>
    <property type="evidence" value="ECO:0007669"/>
    <property type="project" value="UniProtKB-KW"/>
</dbReference>
<keyword evidence="2" id="KW-0067">ATP-binding</keyword>
<evidence type="ECO:0000256" key="2">
    <source>
        <dbReference type="ARBA" id="ARBA00022840"/>
    </source>
</evidence>
<evidence type="ECO:0000259" key="3">
    <source>
        <dbReference type="PROSITE" id="PS50893"/>
    </source>
</evidence>
<evidence type="ECO:0000313" key="5">
    <source>
        <dbReference type="Proteomes" id="UP000321181"/>
    </source>
</evidence>
<feature type="domain" description="ABC transporter" evidence="3">
    <location>
        <begin position="24"/>
        <end position="252"/>
    </location>
</feature>
<reference evidence="4 5" key="1">
    <citation type="submission" date="2019-07" db="EMBL/GenBank/DDBJ databases">
        <title>Whole genome shotgun sequence of Cellulomonas aerilata NBRC 106308.</title>
        <authorList>
            <person name="Hosoyama A."/>
            <person name="Uohara A."/>
            <person name="Ohji S."/>
            <person name="Ichikawa N."/>
        </authorList>
    </citation>
    <scope>NUCLEOTIDE SEQUENCE [LARGE SCALE GENOMIC DNA]</scope>
    <source>
        <strain evidence="4 5">NBRC 106308</strain>
    </source>
</reference>
<dbReference type="PROSITE" id="PS00211">
    <property type="entry name" value="ABC_TRANSPORTER_1"/>
    <property type="match status" value="1"/>
</dbReference>
<dbReference type="PANTHER" id="PTHR43582:SF2">
    <property type="entry name" value="LINEARMYCIN RESISTANCE ATP-BINDING PROTEIN LNRL"/>
    <property type="match status" value="1"/>
</dbReference>
<dbReference type="InterPro" id="IPR027417">
    <property type="entry name" value="P-loop_NTPase"/>
</dbReference>
<sequence length="264" mass="28238">MRSPGSDSESARHVDESSASWNTVALRDVDYGYRRNPGVLRDLSWAVPPGSRTVLLGPNGAGKSTLMKILAGVLDPVQGSVAATVGGRGISGRARRKVVAWMPQDVVPVPGLTVLEQVTYAGWLSGLTTSEASRRAPHALEQVRLNDLAQRRADQISGGQLRRLGLAEVLVRDSSVLLLDEPTAGLDPAQRLAFRQLLQTCPRTLVVSTHQLDDIDTVFDRVVMLVAGRIRFDGTTSEFFSIAGERGGADAEAVFAAFVGDGSH</sequence>
<dbReference type="OrthoDB" id="9804819at2"/>
<protein>
    <recommendedName>
        <fullName evidence="3">ABC transporter domain-containing protein</fullName>
    </recommendedName>
</protein>
<evidence type="ECO:0000313" key="4">
    <source>
        <dbReference type="EMBL" id="GEO34332.1"/>
    </source>
</evidence>
<dbReference type="PANTHER" id="PTHR43582">
    <property type="entry name" value="LINEARMYCIN RESISTANCE ATP-BINDING PROTEIN LNRL"/>
    <property type="match status" value="1"/>
</dbReference>
<accession>A0A512DCY7</accession>
<keyword evidence="5" id="KW-1185">Reference proteome</keyword>
<dbReference type="InterPro" id="IPR017871">
    <property type="entry name" value="ABC_transporter-like_CS"/>
</dbReference>
<dbReference type="GO" id="GO:0016887">
    <property type="term" value="F:ATP hydrolysis activity"/>
    <property type="evidence" value="ECO:0007669"/>
    <property type="project" value="InterPro"/>
</dbReference>
<dbReference type="AlphaFoldDB" id="A0A512DCY7"/>
<gene>
    <name evidence="4" type="ORF">CAE01nite_20570</name>
</gene>
<dbReference type="Gene3D" id="3.40.50.300">
    <property type="entry name" value="P-loop containing nucleotide triphosphate hydrolases"/>
    <property type="match status" value="1"/>
</dbReference>
<keyword evidence="1" id="KW-0547">Nucleotide-binding</keyword>
<dbReference type="Proteomes" id="UP000321181">
    <property type="component" value="Unassembled WGS sequence"/>
</dbReference>
<proteinExistence type="predicted"/>
<comment type="caution">
    <text evidence="4">The sequence shown here is derived from an EMBL/GenBank/DDBJ whole genome shotgun (WGS) entry which is preliminary data.</text>
</comment>
<dbReference type="Pfam" id="PF00005">
    <property type="entry name" value="ABC_tran"/>
    <property type="match status" value="1"/>
</dbReference>
<dbReference type="InterPro" id="IPR003593">
    <property type="entry name" value="AAA+_ATPase"/>
</dbReference>
<evidence type="ECO:0000256" key="1">
    <source>
        <dbReference type="ARBA" id="ARBA00022741"/>
    </source>
</evidence>
<organism evidence="4 5">
    <name type="scientific">Cellulomonas aerilata</name>
    <dbReference type="NCBI Taxonomy" id="515326"/>
    <lineage>
        <taxon>Bacteria</taxon>
        <taxon>Bacillati</taxon>
        <taxon>Actinomycetota</taxon>
        <taxon>Actinomycetes</taxon>
        <taxon>Micrococcales</taxon>
        <taxon>Cellulomonadaceae</taxon>
        <taxon>Cellulomonas</taxon>
    </lineage>
</organism>
<dbReference type="PROSITE" id="PS50893">
    <property type="entry name" value="ABC_TRANSPORTER_2"/>
    <property type="match status" value="1"/>
</dbReference>
<dbReference type="SUPFAM" id="SSF52540">
    <property type="entry name" value="P-loop containing nucleoside triphosphate hydrolases"/>
    <property type="match status" value="1"/>
</dbReference>
<name>A0A512DCY7_9CELL</name>
<dbReference type="SMART" id="SM00382">
    <property type="entry name" value="AAA"/>
    <property type="match status" value="1"/>
</dbReference>
<dbReference type="InterPro" id="IPR003439">
    <property type="entry name" value="ABC_transporter-like_ATP-bd"/>
</dbReference>